<dbReference type="InterPro" id="IPR038444">
    <property type="entry name" value="DUF465_sf"/>
</dbReference>
<protein>
    <submittedName>
        <fullName evidence="1">DUF465 domain-containing protein</fullName>
    </submittedName>
</protein>
<dbReference type="Proteomes" id="UP001138961">
    <property type="component" value="Unassembled WGS sequence"/>
</dbReference>
<name>A0ABS8BXF3_9RHOB</name>
<gene>
    <name evidence="1" type="ORF">LGQ03_14090</name>
</gene>
<proteinExistence type="predicted"/>
<sequence>MNTSSRLSETEVQRIELGVLRQEHHDLDLAISALQMTHPGDVLTIKRLKRKKLMLKDRIARIEDQLNPDIIA</sequence>
<evidence type="ECO:0000313" key="2">
    <source>
        <dbReference type="Proteomes" id="UP001138961"/>
    </source>
</evidence>
<organism evidence="1 2">
    <name type="scientific">Loktanella gaetbuli</name>
    <dbReference type="NCBI Taxonomy" id="2881335"/>
    <lineage>
        <taxon>Bacteria</taxon>
        <taxon>Pseudomonadati</taxon>
        <taxon>Pseudomonadota</taxon>
        <taxon>Alphaproteobacteria</taxon>
        <taxon>Rhodobacterales</taxon>
        <taxon>Roseobacteraceae</taxon>
        <taxon>Loktanella</taxon>
    </lineage>
</organism>
<reference evidence="1" key="1">
    <citation type="submission" date="2021-10" db="EMBL/GenBank/DDBJ databases">
        <title>Loktanella gaetbuli sp. nov., isolated from a tidal flat.</title>
        <authorList>
            <person name="Park S."/>
            <person name="Yoon J.-H."/>
        </authorList>
    </citation>
    <scope>NUCLEOTIDE SEQUENCE</scope>
    <source>
        <strain evidence="1">TSTF-M6</strain>
    </source>
</reference>
<dbReference type="InterPro" id="IPR007420">
    <property type="entry name" value="DUF465"/>
</dbReference>
<dbReference type="Gene3D" id="6.10.280.50">
    <property type="match status" value="1"/>
</dbReference>
<accession>A0ABS8BXF3</accession>
<comment type="caution">
    <text evidence="1">The sequence shown here is derived from an EMBL/GenBank/DDBJ whole genome shotgun (WGS) entry which is preliminary data.</text>
</comment>
<dbReference type="EMBL" id="JAJATZ010000007">
    <property type="protein sequence ID" value="MCB5200375.1"/>
    <property type="molecule type" value="Genomic_DNA"/>
</dbReference>
<dbReference type="Pfam" id="PF04325">
    <property type="entry name" value="DUF465"/>
    <property type="match status" value="1"/>
</dbReference>
<evidence type="ECO:0000313" key="1">
    <source>
        <dbReference type="EMBL" id="MCB5200375.1"/>
    </source>
</evidence>
<dbReference type="RefSeq" id="WP_090158468.1">
    <property type="nucleotide sequence ID" value="NZ_JAJATZ010000007.1"/>
</dbReference>
<keyword evidence="2" id="KW-1185">Reference proteome</keyword>